<dbReference type="Proteomes" id="UP001331761">
    <property type="component" value="Unassembled WGS sequence"/>
</dbReference>
<gene>
    <name evidence="1" type="ORF">GCK32_012867</name>
</gene>
<reference evidence="1 2" key="1">
    <citation type="submission" date="2019-10" db="EMBL/GenBank/DDBJ databases">
        <title>Assembly and Annotation for the nematode Trichostrongylus colubriformis.</title>
        <authorList>
            <person name="Martin J."/>
        </authorList>
    </citation>
    <scope>NUCLEOTIDE SEQUENCE [LARGE SCALE GENOMIC DNA]</scope>
    <source>
        <strain evidence="1">G859</strain>
        <tissue evidence="1">Whole worm</tissue>
    </source>
</reference>
<sequence length="195" mass="22302">MVYRHRFRALILLSVERPTEMMKVWTQALHHKFKQRRKVIGEGVPSFKTSWKISPEQPCRNFLVLNSEMVAGKENACKSVLIPAEIASLVGELHKPENEETEGIVSKMFAPPLKRYTYGSFFRVHPDQWAIFWDPERVLELTTLTVQSFICAALNSRRRLVFVLGVAANSKLIEYCVSLTEALLPRLNSNSIDAV</sequence>
<evidence type="ECO:0000313" key="1">
    <source>
        <dbReference type="EMBL" id="KAK5973156.1"/>
    </source>
</evidence>
<name>A0AAN8IGW8_TRICO</name>
<dbReference type="AlphaFoldDB" id="A0AAN8IGW8"/>
<comment type="caution">
    <text evidence="1">The sequence shown here is derived from an EMBL/GenBank/DDBJ whole genome shotgun (WGS) entry which is preliminary data.</text>
</comment>
<feature type="non-terminal residue" evidence="1">
    <location>
        <position position="195"/>
    </location>
</feature>
<evidence type="ECO:0000313" key="2">
    <source>
        <dbReference type="Proteomes" id="UP001331761"/>
    </source>
</evidence>
<keyword evidence="2" id="KW-1185">Reference proteome</keyword>
<proteinExistence type="predicted"/>
<accession>A0AAN8IGW8</accession>
<protein>
    <submittedName>
        <fullName evidence="1">Uncharacterized protein</fullName>
    </submittedName>
</protein>
<organism evidence="1 2">
    <name type="scientific">Trichostrongylus colubriformis</name>
    <name type="common">Black scour worm</name>
    <dbReference type="NCBI Taxonomy" id="6319"/>
    <lineage>
        <taxon>Eukaryota</taxon>
        <taxon>Metazoa</taxon>
        <taxon>Ecdysozoa</taxon>
        <taxon>Nematoda</taxon>
        <taxon>Chromadorea</taxon>
        <taxon>Rhabditida</taxon>
        <taxon>Rhabditina</taxon>
        <taxon>Rhabditomorpha</taxon>
        <taxon>Strongyloidea</taxon>
        <taxon>Trichostrongylidae</taxon>
        <taxon>Trichostrongylus</taxon>
    </lineage>
</organism>
<dbReference type="EMBL" id="WIXE01015833">
    <property type="protein sequence ID" value="KAK5973156.1"/>
    <property type="molecule type" value="Genomic_DNA"/>
</dbReference>